<keyword evidence="3" id="KW-0812">Transmembrane</keyword>
<proteinExistence type="predicted"/>
<reference evidence="5 6" key="1">
    <citation type="journal article" date="2013" name="Proc. Natl. Acad. Sci. U.S.A.">
        <title>Genome of an arbuscular mycorrhizal fungus provides insight into the oldest plant symbiosis.</title>
        <authorList>
            <person name="Tisserant E."/>
            <person name="Malbreil M."/>
            <person name="Kuo A."/>
            <person name="Kohler A."/>
            <person name="Symeonidi A."/>
            <person name="Balestrini R."/>
            <person name="Charron P."/>
            <person name="Duensing N."/>
            <person name="Frei Dit Frey N."/>
            <person name="Gianinazzi-Pearson V."/>
            <person name="Gilbert L.B."/>
            <person name="Handa Y."/>
            <person name="Herr J.R."/>
            <person name="Hijri M."/>
            <person name="Koul R."/>
            <person name="Kawaguchi M."/>
            <person name="Krajinski F."/>
            <person name="Lammers P.J."/>
            <person name="Masclaux F.G."/>
            <person name="Murat C."/>
            <person name="Morin E."/>
            <person name="Ndikumana S."/>
            <person name="Pagni M."/>
            <person name="Petitpierre D."/>
            <person name="Requena N."/>
            <person name="Rosikiewicz P."/>
            <person name="Riley R."/>
            <person name="Saito K."/>
            <person name="San Clemente H."/>
            <person name="Shapiro H."/>
            <person name="van Tuinen D."/>
            <person name="Becard G."/>
            <person name="Bonfante P."/>
            <person name="Paszkowski U."/>
            <person name="Shachar-Hill Y.Y."/>
            <person name="Tuskan G.A."/>
            <person name="Young P.W."/>
            <person name="Sanders I.R."/>
            <person name="Henrissat B."/>
            <person name="Rensing S.A."/>
            <person name="Grigoriev I.V."/>
            <person name="Corradi N."/>
            <person name="Roux C."/>
            <person name="Martin F."/>
        </authorList>
    </citation>
    <scope>NUCLEOTIDE SEQUENCE [LARGE SCALE GENOMIC DNA]</scope>
    <source>
        <strain evidence="5 6">DAOM 197198</strain>
    </source>
</reference>
<keyword evidence="3" id="KW-1133">Transmembrane helix</keyword>
<evidence type="ECO:0000256" key="1">
    <source>
        <dbReference type="ARBA" id="ARBA00022441"/>
    </source>
</evidence>
<dbReference type="InterPro" id="IPR015915">
    <property type="entry name" value="Kelch-typ_b-propeller"/>
</dbReference>
<dbReference type="VEuPathDB" id="FungiDB:RhiirFUN_005213"/>
<keyword evidence="3" id="KW-0472">Membrane</keyword>
<dbReference type="SUPFAM" id="SSF117281">
    <property type="entry name" value="Kelch motif"/>
    <property type="match status" value="1"/>
</dbReference>
<evidence type="ECO:0000313" key="6">
    <source>
        <dbReference type="Proteomes" id="UP000018888"/>
    </source>
</evidence>
<dbReference type="Proteomes" id="UP000018888">
    <property type="component" value="Unassembled WGS sequence"/>
</dbReference>
<protein>
    <recommendedName>
        <fullName evidence="7">Galactose oxidase</fullName>
    </recommendedName>
</protein>
<dbReference type="EMBL" id="AUPC02000255">
    <property type="protein sequence ID" value="POG63819.1"/>
    <property type="molecule type" value="Genomic_DNA"/>
</dbReference>
<evidence type="ECO:0000256" key="3">
    <source>
        <dbReference type="SAM" id="Phobius"/>
    </source>
</evidence>
<comment type="caution">
    <text evidence="5">The sequence shown here is derived from an EMBL/GenBank/DDBJ whole genome shotgun (WGS) entry which is preliminary data.</text>
</comment>
<dbReference type="PANTHER" id="PTHR46093:SF18">
    <property type="entry name" value="FIBRONECTIN TYPE-III DOMAIN-CONTAINING PROTEIN"/>
    <property type="match status" value="1"/>
</dbReference>
<keyword evidence="6" id="KW-1185">Reference proteome</keyword>
<keyword evidence="4" id="KW-0732">Signal</keyword>
<evidence type="ECO:0000256" key="4">
    <source>
        <dbReference type="SAM" id="SignalP"/>
    </source>
</evidence>
<keyword evidence="2" id="KW-0677">Repeat</keyword>
<dbReference type="Gene3D" id="2.120.10.80">
    <property type="entry name" value="Kelch-type beta propeller"/>
    <property type="match status" value="1"/>
</dbReference>
<organism evidence="5 6">
    <name type="scientific">Rhizophagus irregularis (strain DAOM 181602 / DAOM 197198 / MUCL 43194)</name>
    <name type="common">Arbuscular mycorrhizal fungus</name>
    <name type="synonym">Glomus intraradices</name>
    <dbReference type="NCBI Taxonomy" id="747089"/>
    <lineage>
        <taxon>Eukaryota</taxon>
        <taxon>Fungi</taxon>
        <taxon>Fungi incertae sedis</taxon>
        <taxon>Mucoromycota</taxon>
        <taxon>Glomeromycotina</taxon>
        <taxon>Glomeromycetes</taxon>
        <taxon>Glomerales</taxon>
        <taxon>Glomeraceae</taxon>
        <taxon>Rhizophagus</taxon>
    </lineage>
</organism>
<sequence length="383" mass="41773">MIFLNNSLIYIFAFGAFLQLLVEVKSQISNPDLRYAHTATLIDDKIYILGGAVPPRADNGILPKESFLYLDVSTPFSTNNVNYIDISNINGVPLSRYSIAVKGGANNSTLFLYGGESLGNQTRELVNTFDAQHNIWSAPKITGDPPPQGKNFMFPAIDYNGGFYTFGGSFPYVNDMHVLDTINLSWKKFSSIGAPSVRDGYGAVFLPTKQIIYMGLDGQSVIIFGGDSAIPLVEKLYVLDVNKFKWSVPGISGKIPASRSFHRALVVGNYMVVTFGTGYVRENDNDILLLDISNKDGFVWTTSFVPPSLTSQSQSPTSQLPNQSSSHSNINVIGVAIGISIGVIGGIALTVGGFFLYKQYKNRKERSKAIPTPGNESINIKYS</sequence>
<keyword evidence="1" id="KW-0880">Kelch repeat</keyword>
<dbReference type="Pfam" id="PF24681">
    <property type="entry name" value="Kelch_KLHDC2_KLHL20_DRC7"/>
    <property type="match status" value="1"/>
</dbReference>
<feature type="chain" id="PRO_5015152466" description="Galactose oxidase" evidence="4">
    <location>
        <begin position="27"/>
        <end position="383"/>
    </location>
</feature>
<evidence type="ECO:0000313" key="5">
    <source>
        <dbReference type="EMBL" id="POG63819.1"/>
    </source>
</evidence>
<gene>
    <name evidence="5" type="ORF">GLOIN_2v1682078</name>
</gene>
<name>A0A2P4PEK7_RHIID</name>
<evidence type="ECO:0000256" key="2">
    <source>
        <dbReference type="ARBA" id="ARBA00022737"/>
    </source>
</evidence>
<feature type="signal peptide" evidence="4">
    <location>
        <begin position="1"/>
        <end position="26"/>
    </location>
</feature>
<evidence type="ECO:0008006" key="7">
    <source>
        <dbReference type="Google" id="ProtNLM"/>
    </source>
</evidence>
<accession>A0A2P4PEK7</accession>
<feature type="transmembrane region" description="Helical" evidence="3">
    <location>
        <begin position="332"/>
        <end position="357"/>
    </location>
</feature>
<dbReference type="AlphaFoldDB" id="A0A2P4PEK7"/>
<dbReference type="PANTHER" id="PTHR46093">
    <property type="entry name" value="ACYL-COA-BINDING DOMAIN-CONTAINING PROTEIN 5"/>
    <property type="match status" value="1"/>
</dbReference>
<reference evidence="5 6" key="2">
    <citation type="journal article" date="2018" name="New Phytol.">
        <title>High intraspecific genome diversity in the model arbuscular mycorrhizal symbiont Rhizophagus irregularis.</title>
        <authorList>
            <person name="Chen E.C.H."/>
            <person name="Morin E."/>
            <person name="Beaudet D."/>
            <person name="Noel J."/>
            <person name="Yildirir G."/>
            <person name="Ndikumana S."/>
            <person name="Charron P."/>
            <person name="St-Onge C."/>
            <person name="Giorgi J."/>
            <person name="Kruger M."/>
            <person name="Marton T."/>
            <person name="Ropars J."/>
            <person name="Grigoriev I.V."/>
            <person name="Hainaut M."/>
            <person name="Henrissat B."/>
            <person name="Roux C."/>
            <person name="Martin F."/>
            <person name="Corradi N."/>
        </authorList>
    </citation>
    <scope>NUCLEOTIDE SEQUENCE [LARGE SCALE GENOMIC DNA]</scope>
    <source>
        <strain evidence="5 6">DAOM 197198</strain>
    </source>
</reference>